<evidence type="ECO:0000313" key="2">
    <source>
        <dbReference type="Proteomes" id="UP000282957"/>
    </source>
</evidence>
<dbReference type="InterPro" id="IPR021283">
    <property type="entry name" value="Phage_Wedge1"/>
</dbReference>
<accession>A0A437MC95</accession>
<dbReference type="EMBL" id="SACL01000006">
    <property type="protein sequence ID" value="RVT95262.1"/>
    <property type="molecule type" value="Genomic_DNA"/>
</dbReference>
<dbReference type="RefSeq" id="WP_127788750.1">
    <property type="nucleotide sequence ID" value="NZ_SACL01000006.1"/>
</dbReference>
<dbReference type="Proteomes" id="UP000282957">
    <property type="component" value="Unassembled WGS sequence"/>
</dbReference>
<organism evidence="1 2">
    <name type="scientific">Rhodovarius crocodyli</name>
    <dbReference type="NCBI Taxonomy" id="1979269"/>
    <lineage>
        <taxon>Bacteria</taxon>
        <taxon>Pseudomonadati</taxon>
        <taxon>Pseudomonadota</taxon>
        <taxon>Alphaproteobacteria</taxon>
        <taxon>Acetobacterales</taxon>
        <taxon>Roseomonadaceae</taxon>
        <taxon>Rhodovarius</taxon>
    </lineage>
</organism>
<gene>
    <name evidence="1" type="ORF">EOD42_16900</name>
</gene>
<comment type="caution">
    <text evidence="1">The sequence shown here is derived from an EMBL/GenBank/DDBJ whole genome shotgun (WGS) entry which is preliminary data.</text>
</comment>
<dbReference type="AlphaFoldDB" id="A0A437MC95"/>
<protein>
    <submittedName>
        <fullName evidence="1">DUF2612 domain-containing protein</fullName>
    </submittedName>
</protein>
<reference evidence="1 2" key="1">
    <citation type="submission" date="2019-01" db="EMBL/GenBank/DDBJ databases">
        <authorList>
            <person name="Chen W.-M."/>
        </authorList>
    </citation>
    <scope>NUCLEOTIDE SEQUENCE [LARGE SCALE GENOMIC DNA]</scope>
    <source>
        <strain evidence="1 2">CCP-6</strain>
    </source>
</reference>
<dbReference type="OrthoDB" id="8158189at2"/>
<sequence>MQNPDATIISQYANSPTLRLLIETANQWIDPGADIDAFYDLVWNVDTAQGYGLDVWGRIVGVGRNLTIGSPPPYFGYETGTASFRPFNEAPFWNGTPVTQNYRLADDAYRVLILTKAMANIARTDIPTLNQLLGRLFAGRGRAYVNDLGAMQMRFTFEFYLEPYELAIMTQSGALPRPTGVDATMIQIPAGGTFGFAEGGAGSPFGSGTFLSQGAIAHVG</sequence>
<dbReference type="Pfam" id="PF11041">
    <property type="entry name" value="Phage_Wedge1"/>
    <property type="match status" value="1"/>
</dbReference>
<keyword evidence="2" id="KW-1185">Reference proteome</keyword>
<evidence type="ECO:0000313" key="1">
    <source>
        <dbReference type="EMBL" id="RVT95262.1"/>
    </source>
</evidence>
<proteinExistence type="predicted"/>
<name>A0A437MC95_9PROT</name>